<evidence type="ECO:0000256" key="4">
    <source>
        <dbReference type="ARBA" id="ARBA00035334"/>
    </source>
</evidence>
<proteinExistence type="inferred from homology"/>
<protein>
    <recommendedName>
        <fullName evidence="4">60S ribosomal protein L35</fullName>
    </recommendedName>
</protein>
<dbReference type="PROSITE" id="PS50870">
    <property type="entry name" value="AH"/>
    <property type="match status" value="1"/>
</dbReference>
<dbReference type="GO" id="GO:0005840">
    <property type="term" value="C:ribosome"/>
    <property type="evidence" value="ECO:0007669"/>
    <property type="project" value="UniProtKB-KW"/>
</dbReference>
<evidence type="ECO:0000256" key="7">
    <source>
        <dbReference type="SAM" id="Phobius"/>
    </source>
</evidence>
<dbReference type="InterPro" id="IPR036049">
    <property type="entry name" value="Ribosomal_uL29_sf"/>
</dbReference>
<dbReference type="GO" id="GO:0019904">
    <property type="term" value="F:protein domain specific binding"/>
    <property type="evidence" value="ECO:0007669"/>
    <property type="project" value="InterPro"/>
</dbReference>
<dbReference type="EnsemblMetazoa" id="PPA16289.1">
    <property type="protein sequence ID" value="PPA16289.1"/>
    <property type="gene ID" value="WBGene00105843"/>
</dbReference>
<dbReference type="GO" id="GO:1990904">
    <property type="term" value="C:ribonucleoprotein complex"/>
    <property type="evidence" value="ECO:0007669"/>
    <property type="project" value="UniProtKB-KW"/>
</dbReference>
<accession>A0A2A6BVM3</accession>
<reference evidence="9" key="1">
    <citation type="journal article" date="2008" name="Nat. Genet.">
        <title>The Pristionchus pacificus genome provides a unique perspective on nematode lifestyle and parasitism.</title>
        <authorList>
            <person name="Dieterich C."/>
            <person name="Clifton S.W."/>
            <person name="Schuster L.N."/>
            <person name="Chinwalla A."/>
            <person name="Delehaunty K."/>
            <person name="Dinkelacker I."/>
            <person name="Fulton L."/>
            <person name="Fulton R."/>
            <person name="Godfrey J."/>
            <person name="Minx P."/>
            <person name="Mitreva M."/>
            <person name="Roeseler W."/>
            <person name="Tian H."/>
            <person name="Witte H."/>
            <person name="Yang S.P."/>
            <person name="Wilson R.K."/>
            <person name="Sommer R.J."/>
        </authorList>
    </citation>
    <scope>NUCLEOTIDE SEQUENCE [LARGE SCALE GENOMIC DNA]</scope>
    <source>
        <strain evidence="9">PS312</strain>
    </source>
</reference>
<dbReference type="InterPro" id="IPR023201">
    <property type="entry name" value="SecY_dom_sf"/>
</dbReference>
<keyword evidence="7" id="KW-0812">Transmembrane</keyword>
<evidence type="ECO:0000256" key="5">
    <source>
        <dbReference type="RuleBase" id="RU004349"/>
    </source>
</evidence>
<feature type="region of interest" description="Disordered" evidence="6">
    <location>
        <begin position="751"/>
        <end position="791"/>
    </location>
</feature>
<keyword evidence="2" id="KW-0689">Ribosomal protein</keyword>
<comment type="similarity">
    <text evidence="5">Belongs to the SecY/SEC61-alpha family.</text>
</comment>
<name>A0A2A6BVM3_PRIPA</name>
<dbReference type="InterPro" id="IPR010504">
    <property type="entry name" value="AH_dom"/>
</dbReference>
<keyword evidence="9" id="KW-1185">Reference proteome</keyword>
<dbReference type="Proteomes" id="UP000005239">
    <property type="component" value="Unassembled WGS sequence"/>
</dbReference>
<evidence type="ECO:0000313" key="9">
    <source>
        <dbReference type="Proteomes" id="UP000005239"/>
    </source>
</evidence>
<organism evidence="8 9">
    <name type="scientific">Pristionchus pacificus</name>
    <name type="common">Parasitic nematode worm</name>
    <dbReference type="NCBI Taxonomy" id="54126"/>
    <lineage>
        <taxon>Eukaryota</taxon>
        <taxon>Metazoa</taxon>
        <taxon>Ecdysozoa</taxon>
        <taxon>Nematoda</taxon>
        <taxon>Chromadorea</taxon>
        <taxon>Rhabditida</taxon>
        <taxon>Rhabditina</taxon>
        <taxon>Diplogasteromorpha</taxon>
        <taxon>Diplogasteroidea</taxon>
        <taxon>Neodiplogasteridae</taxon>
        <taxon>Pristionchus</taxon>
    </lineage>
</organism>
<keyword evidence="7" id="KW-0472">Membrane</keyword>
<keyword evidence="7" id="KW-1133">Transmembrane helix</keyword>
<reference evidence="8" key="2">
    <citation type="submission" date="2022-06" db="UniProtKB">
        <authorList>
            <consortium name="EnsemblMetazoa"/>
        </authorList>
    </citation>
    <scope>IDENTIFICATION</scope>
    <source>
        <strain evidence="8">PS312</strain>
    </source>
</reference>
<dbReference type="Gene3D" id="1.20.1270.60">
    <property type="entry name" value="Arfaptin homology (AH) domain/BAR domain"/>
    <property type="match status" value="1"/>
</dbReference>
<keyword evidence="3" id="KW-0687">Ribonucleoprotein</keyword>
<dbReference type="FunFam" id="1.20.1270.60:FF:000068">
    <property type="entry name" value="Islet cell autoantigen"/>
    <property type="match status" value="1"/>
</dbReference>
<gene>
    <name evidence="8" type="primary">WBGene00105843</name>
</gene>
<dbReference type="InterPro" id="IPR001854">
    <property type="entry name" value="Ribosomal_uL29"/>
</dbReference>
<dbReference type="Gene3D" id="1.10.3370.10">
    <property type="entry name" value="SecY subunit domain"/>
    <property type="match status" value="1"/>
</dbReference>
<feature type="transmembrane region" description="Helical" evidence="7">
    <location>
        <begin position="94"/>
        <end position="115"/>
    </location>
</feature>
<evidence type="ECO:0000256" key="1">
    <source>
        <dbReference type="ARBA" id="ARBA00009254"/>
    </source>
</evidence>
<feature type="transmembrane region" description="Helical" evidence="7">
    <location>
        <begin position="67"/>
        <end position="88"/>
    </location>
</feature>
<dbReference type="Gene3D" id="1.10.287.310">
    <property type="match status" value="1"/>
</dbReference>
<dbReference type="Pfam" id="PF06456">
    <property type="entry name" value="Arfaptin"/>
    <property type="match status" value="1"/>
</dbReference>
<dbReference type="InterPro" id="IPR027267">
    <property type="entry name" value="AH/BAR_dom_sf"/>
</dbReference>
<dbReference type="GO" id="GO:0005784">
    <property type="term" value="C:Sec61 translocon complex"/>
    <property type="evidence" value="ECO:0000318"/>
    <property type="project" value="GO_Central"/>
</dbReference>
<dbReference type="AlphaFoldDB" id="A0A2A6BVM3"/>
<feature type="transmembrane region" description="Helical" evidence="7">
    <location>
        <begin position="237"/>
        <end position="257"/>
    </location>
</feature>
<evidence type="ECO:0000256" key="6">
    <source>
        <dbReference type="SAM" id="MobiDB-lite"/>
    </source>
</evidence>
<dbReference type="SUPFAM" id="SSF103657">
    <property type="entry name" value="BAR/IMD domain-like"/>
    <property type="match status" value="1"/>
</dbReference>
<dbReference type="InterPro" id="IPR002208">
    <property type="entry name" value="SecY/SEC61-alpha"/>
</dbReference>
<dbReference type="GO" id="GO:0006616">
    <property type="term" value="P:SRP-dependent cotranslational protein targeting to membrane, translocation"/>
    <property type="evidence" value="ECO:0000318"/>
    <property type="project" value="GO_Central"/>
</dbReference>
<dbReference type="SUPFAM" id="SSF103491">
    <property type="entry name" value="Preprotein translocase SecY subunit"/>
    <property type="match status" value="1"/>
</dbReference>
<feature type="compositionally biased region" description="Basic and acidic residues" evidence="6">
    <location>
        <begin position="716"/>
        <end position="730"/>
    </location>
</feature>
<dbReference type="FunFam" id="1.10.287.310:FF:000011">
    <property type="entry name" value="Ribosomal protein"/>
    <property type="match status" value="1"/>
</dbReference>
<dbReference type="GO" id="GO:0008320">
    <property type="term" value="F:protein transmembrane transporter activity"/>
    <property type="evidence" value="ECO:0000318"/>
    <property type="project" value="GO_Central"/>
</dbReference>
<dbReference type="GO" id="GO:0006412">
    <property type="term" value="P:translation"/>
    <property type="evidence" value="ECO:0007669"/>
    <property type="project" value="InterPro"/>
</dbReference>
<feature type="region of interest" description="Disordered" evidence="6">
    <location>
        <begin position="696"/>
        <end position="731"/>
    </location>
</feature>
<evidence type="ECO:0000256" key="2">
    <source>
        <dbReference type="ARBA" id="ARBA00022980"/>
    </source>
</evidence>
<dbReference type="SMART" id="SM01015">
    <property type="entry name" value="Arfaptin"/>
    <property type="match status" value="1"/>
</dbReference>
<evidence type="ECO:0000256" key="3">
    <source>
        <dbReference type="ARBA" id="ARBA00023274"/>
    </source>
</evidence>
<dbReference type="Pfam" id="PF00344">
    <property type="entry name" value="SecY"/>
    <property type="match status" value="1"/>
</dbReference>
<dbReference type="GO" id="GO:0005048">
    <property type="term" value="F:signal sequence binding"/>
    <property type="evidence" value="ECO:0000318"/>
    <property type="project" value="GO_Central"/>
</dbReference>
<dbReference type="PANTHER" id="PTHR10906">
    <property type="entry name" value="SECY/SEC61-ALPHA FAMILY MEMBER"/>
    <property type="match status" value="1"/>
</dbReference>
<dbReference type="InterPro" id="IPR018254">
    <property type="entry name" value="Ribosomal_uL29_CS"/>
</dbReference>
<dbReference type="SUPFAM" id="SSF46561">
    <property type="entry name" value="Ribosomal protein L29 (L29p)"/>
    <property type="match status" value="1"/>
</dbReference>
<dbReference type="GO" id="GO:0031204">
    <property type="term" value="P:post-translational protein targeting to membrane, translocation"/>
    <property type="evidence" value="ECO:0000318"/>
    <property type="project" value="GO_Central"/>
</dbReference>
<feature type="transmembrane region" description="Helical" evidence="7">
    <location>
        <begin position="196"/>
        <end position="217"/>
    </location>
</feature>
<dbReference type="PROSITE" id="PS00579">
    <property type="entry name" value="RIBOSOMAL_L29"/>
    <property type="match status" value="1"/>
</dbReference>
<evidence type="ECO:0000313" key="8">
    <source>
        <dbReference type="EnsemblMetazoa" id="PPA16289.1"/>
    </source>
</evidence>
<sequence length="977" mass="109594">MRTSSEQLVPIGMDSGPGRGMIGKDESLLSVWSGRADSGLLPPPNWRDHRSRRLARRTAPSSTKARSVIFGMVITVGQAIVYVASGLYGEPSDIGAGICLLIVVQLVFTGLIVLLPNSSSRYASDNLKGYGLGSGISLFIATNICETIVWKAFSPATMNTGSGIEFEGAVIVLFHLHATRSDKVRALREAFYRQNLPNLMTTVLVFSVVIYLHGFHVDLPIKSTRYRVQNSSNPIKLFYTSNIPIILQSALVSNFYVISQMLASKFGGNILVNLLGTWSDTSGAYRSFPTGGICYYLSPSETLGHVLEDPLHCIIYIAFMLGSCAFFSKTWIDVFGSSAKDVAKQLKEQSMVMRGHREKSMIRDLNRYIPTAAAFGGLCIGALSVTADFMLLLVGEKKRVGAGELCGERLVSGGMNFDRFLDNFDENTISKMKRKYWTAKQMLKEKLGHKEDDFLRASDADLDAKLTLFASIRGTSEKLLHCVDEYQAHIIDAAQCSNELGRFMKKEGKEEKRRHLSISMIGLGRALCFTAHRLAAVRKPVVRFYDELHVFVDRAVHDCSQTVDAVERARTEYRGSLLWMQNKSQELDPESRQALDSFREAQSVVKANKERLDALKVTRANFPKVDTLQKVHLLSASRVNLLVHLLGSYAELLSTYYERTAAAFGAIATNLSAYEHYDFEILTDLVEPSRKIAAKIRQESQDKEDEKRSRVGSRSSDNDKGEEQQEKDLLDFEADEEGAFRDYLFGRSTPDEERLIDSPLGILDDDEEETEHEGKMKTPTRRPKKEEKRDPMTVLSQVAKVTVGAASKLSKIRVVRKNIARVLTVINQTGIIYKKTRAMRRALAKHDASIKPVKPRGISGAFFLINDHVCCSNQPGMMYARRMAKAKRISNRTGATENAFVRLVHTTALETIDETLAIVRSERIEAEIFEKNDEFMNDIDEEIEKLEKRKKIFIDMLNVDEGVEILWRELKRDRSGD</sequence>
<comment type="similarity">
    <text evidence="1">Belongs to the universal ribosomal protein uL29 family.</text>
</comment>
<feature type="transmembrane region" description="Helical" evidence="7">
    <location>
        <begin position="368"/>
        <end position="394"/>
    </location>
</feature>
<dbReference type="Pfam" id="PF00831">
    <property type="entry name" value="Ribosomal_L29"/>
    <property type="match status" value="1"/>
</dbReference>
<accession>A0A8R1UC55</accession>
<dbReference type="NCBIfam" id="TIGR00012">
    <property type="entry name" value="L29"/>
    <property type="match status" value="1"/>
</dbReference>
<dbReference type="GO" id="GO:0043022">
    <property type="term" value="F:ribosome binding"/>
    <property type="evidence" value="ECO:0000318"/>
    <property type="project" value="GO_Central"/>
</dbReference>
<dbReference type="GO" id="GO:0003735">
    <property type="term" value="F:structural constituent of ribosome"/>
    <property type="evidence" value="ECO:0007669"/>
    <property type="project" value="InterPro"/>
</dbReference>
<feature type="compositionally biased region" description="Basic and acidic residues" evidence="6">
    <location>
        <begin position="696"/>
        <end position="709"/>
    </location>
</feature>